<dbReference type="EMBL" id="JADEYC010000037">
    <property type="protein sequence ID" value="MBE9376227.1"/>
    <property type="molecule type" value="Genomic_DNA"/>
</dbReference>
<dbReference type="AlphaFoldDB" id="A0A929BEY3"/>
<evidence type="ECO:0000256" key="9">
    <source>
        <dbReference type="ARBA" id="ARBA00047380"/>
    </source>
</evidence>
<dbReference type="PROSITE" id="PS01234">
    <property type="entry name" value="GATB"/>
    <property type="match status" value="1"/>
</dbReference>
<dbReference type="InterPro" id="IPR023168">
    <property type="entry name" value="GatB_Yqey_C_2"/>
</dbReference>
<dbReference type="PANTHER" id="PTHR11659">
    <property type="entry name" value="GLUTAMYL-TRNA GLN AMIDOTRANSFERASE SUBUNIT B MITOCHONDRIAL AND PROKARYOTIC PET112-RELATED"/>
    <property type="match status" value="1"/>
</dbReference>
<evidence type="ECO:0000256" key="2">
    <source>
        <dbReference type="ARBA" id="ARBA00011123"/>
    </source>
</evidence>
<dbReference type="InterPro" id="IPR018027">
    <property type="entry name" value="Asn/Gln_amidotransferase"/>
</dbReference>
<comment type="catalytic activity">
    <reaction evidence="9 11">
        <text>L-aspartyl-tRNA(Asn) + L-glutamine + ATP + H2O = L-asparaginyl-tRNA(Asn) + L-glutamate + ADP + phosphate + 2 H(+)</text>
        <dbReference type="Rhea" id="RHEA:14513"/>
        <dbReference type="Rhea" id="RHEA-COMP:9674"/>
        <dbReference type="Rhea" id="RHEA-COMP:9677"/>
        <dbReference type="ChEBI" id="CHEBI:15377"/>
        <dbReference type="ChEBI" id="CHEBI:15378"/>
        <dbReference type="ChEBI" id="CHEBI:29985"/>
        <dbReference type="ChEBI" id="CHEBI:30616"/>
        <dbReference type="ChEBI" id="CHEBI:43474"/>
        <dbReference type="ChEBI" id="CHEBI:58359"/>
        <dbReference type="ChEBI" id="CHEBI:78515"/>
        <dbReference type="ChEBI" id="CHEBI:78516"/>
        <dbReference type="ChEBI" id="CHEBI:456216"/>
    </reaction>
</comment>
<dbReference type="RefSeq" id="WP_193929702.1">
    <property type="nucleotide sequence ID" value="NZ_JADEYC010000037.1"/>
</dbReference>
<dbReference type="Proteomes" id="UP000598360">
    <property type="component" value="Unassembled WGS sequence"/>
</dbReference>
<comment type="similarity">
    <text evidence="1 11">Belongs to the GatB/GatE family. GatB subfamily.</text>
</comment>
<keyword evidence="15" id="KW-1185">Reference proteome</keyword>
<evidence type="ECO:0000259" key="13">
    <source>
        <dbReference type="SMART" id="SM00845"/>
    </source>
</evidence>
<keyword evidence="7 11" id="KW-0648">Protein biosynthesis</keyword>
<accession>A0A929BEY3</accession>
<evidence type="ECO:0000256" key="5">
    <source>
        <dbReference type="ARBA" id="ARBA00022741"/>
    </source>
</evidence>
<dbReference type="GO" id="GO:0050567">
    <property type="term" value="F:glutaminyl-tRNA synthase (glutamine-hydrolyzing) activity"/>
    <property type="evidence" value="ECO:0007669"/>
    <property type="project" value="UniProtKB-UniRule"/>
</dbReference>
<evidence type="ECO:0000256" key="12">
    <source>
        <dbReference type="SAM" id="MobiDB-lite"/>
    </source>
</evidence>
<dbReference type="PANTHER" id="PTHR11659:SF0">
    <property type="entry name" value="GLUTAMYL-TRNA(GLN) AMIDOTRANSFERASE SUBUNIT B, MITOCHONDRIAL"/>
    <property type="match status" value="1"/>
</dbReference>
<keyword evidence="6 11" id="KW-0067">ATP-binding</keyword>
<dbReference type="Pfam" id="PF02637">
    <property type="entry name" value="GatB_Yqey"/>
    <property type="match status" value="1"/>
</dbReference>
<dbReference type="InterPro" id="IPR003789">
    <property type="entry name" value="Asn/Gln_tRNA_amidoTrase-B-like"/>
</dbReference>
<comment type="subunit">
    <text evidence="2 11">Heterotrimer of A, B and C subunits.</text>
</comment>
<evidence type="ECO:0000313" key="14">
    <source>
        <dbReference type="EMBL" id="MBE9376227.1"/>
    </source>
</evidence>
<keyword evidence="5 11" id="KW-0547">Nucleotide-binding</keyword>
<dbReference type="GO" id="GO:0005524">
    <property type="term" value="F:ATP binding"/>
    <property type="evidence" value="ECO:0007669"/>
    <property type="project" value="UniProtKB-KW"/>
</dbReference>
<evidence type="ECO:0000256" key="6">
    <source>
        <dbReference type="ARBA" id="ARBA00022840"/>
    </source>
</evidence>
<dbReference type="GO" id="GO:0006412">
    <property type="term" value="P:translation"/>
    <property type="evidence" value="ECO:0007669"/>
    <property type="project" value="UniProtKB-UniRule"/>
</dbReference>
<reference evidence="14" key="1">
    <citation type="submission" date="2020-10" db="EMBL/GenBank/DDBJ databases">
        <title>Diversity and distribution of actinomycetes associated with coral in the coast of Hainan.</title>
        <authorList>
            <person name="Li F."/>
        </authorList>
    </citation>
    <scope>NUCLEOTIDE SEQUENCE</scope>
    <source>
        <strain evidence="14">HNM0983</strain>
    </source>
</reference>
<sequence length="501" mass="54471">MTATAEIMDYEQVLDRFDPVLGLEVHVELSTRTKMFCGCGNEFGAEPNTRTCPVCLGLPGSLPVVNGKAVESAIRIGLALNCQVADWCRFARKNYFYPDMPKNFQTSQYDEPIVFDGYLDVVLDDGETFRVEIERAHMEEDTGKSLHVGGSTGRIHGAEHSLLDYNRAGVPLIEIVTKPITGAGARAPEVARAYVAALRDLLRALDVSDVRMDQGSLRCDANVSLSPRGSGVFGTRTETKNVNSLRSVERAVRFEMQRHAAVLTEGGEIRQETRHFDESTGSTAAGRPKETSEDYRYFPEPDLVPIAPSRDWVTELGGTLPELPWERRKRVQDQWGLSDEELRDLVNAGALDLVAETVDAGASSGEARSWWVAYLAQQANTRGVELAELAITPKQVARVVELVGQGQLTNKLARQVVDGVLDGDGEPDEVIAARGLEVVSDDTQLQAAIDEALAAQPDVVDKIRDGKVQAAGAIVGAVMKATKGQADAKRVRELVLAACGQ</sequence>
<dbReference type="InterPro" id="IPR014746">
    <property type="entry name" value="Gln_synth/guanido_kin_cat_dom"/>
</dbReference>
<dbReference type="GO" id="GO:0070681">
    <property type="term" value="P:glutaminyl-tRNAGln biosynthesis via transamidation"/>
    <property type="evidence" value="ECO:0007669"/>
    <property type="project" value="TreeGrafter"/>
</dbReference>
<dbReference type="NCBIfam" id="NF004014">
    <property type="entry name" value="PRK05477.1-4"/>
    <property type="match status" value="1"/>
</dbReference>
<comment type="catalytic activity">
    <reaction evidence="10 11">
        <text>L-glutamyl-tRNA(Gln) + L-glutamine + ATP + H2O = L-glutaminyl-tRNA(Gln) + L-glutamate + ADP + phosphate + H(+)</text>
        <dbReference type="Rhea" id="RHEA:17521"/>
        <dbReference type="Rhea" id="RHEA-COMP:9681"/>
        <dbReference type="Rhea" id="RHEA-COMP:9684"/>
        <dbReference type="ChEBI" id="CHEBI:15377"/>
        <dbReference type="ChEBI" id="CHEBI:15378"/>
        <dbReference type="ChEBI" id="CHEBI:29985"/>
        <dbReference type="ChEBI" id="CHEBI:30616"/>
        <dbReference type="ChEBI" id="CHEBI:43474"/>
        <dbReference type="ChEBI" id="CHEBI:58359"/>
        <dbReference type="ChEBI" id="CHEBI:78520"/>
        <dbReference type="ChEBI" id="CHEBI:78521"/>
        <dbReference type="ChEBI" id="CHEBI:456216"/>
    </reaction>
</comment>
<evidence type="ECO:0000256" key="8">
    <source>
        <dbReference type="ARBA" id="ARBA00024799"/>
    </source>
</evidence>
<name>A0A929BEY3_9PSEU</name>
<dbReference type="SUPFAM" id="SSF55931">
    <property type="entry name" value="Glutamine synthetase/guanido kinase"/>
    <property type="match status" value="1"/>
</dbReference>
<evidence type="ECO:0000256" key="1">
    <source>
        <dbReference type="ARBA" id="ARBA00005306"/>
    </source>
</evidence>
<dbReference type="InterPro" id="IPR006075">
    <property type="entry name" value="Asn/Gln-tRNA_Trfase_suB/E_cat"/>
</dbReference>
<evidence type="ECO:0000256" key="4">
    <source>
        <dbReference type="ARBA" id="ARBA00022598"/>
    </source>
</evidence>
<dbReference type="EC" id="6.3.5.-" evidence="11"/>
<evidence type="ECO:0000256" key="11">
    <source>
        <dbReference type="HAMAP-Rule" id="MF_00121"/>
    </source>
</evidence>
<dbReference type="InterPro" id="IPR017958">
    <property type="entry name" value="Gln-tRNA_amidoTrfase_suB_CS"/>
</dbReference>
<dbReference type="SMART" id="SM00845">
    <property type="entry name" value="GatB_Yqey"/>
    <property type="match status" value="1"/>
</dbReference>
<dbReference type="SUPFAM" id="SSF89095">
    <property type="entry name" value="GatB/YqeY motif"/>
    <property type="match status" value="1"/>
</dbReference>
<feature type="domain" description="Asn/Gln amidotransferase" evidence="13">
    <location>
        <begin position="352"/>
        <end position="499"/>
    </location>
</feature>
<gene>
    <name evidence="11 14" type="primary">gatB</name>
    <name evidence="14" type="ORF">IQ251_17395</name>
</gene>
<dbReference type="FunFam" id="1.10.10.410:FF:000002">
    <property type="entry name" value="Aspartyl/glutamyl-tRNA(Asn/Gln) amidotransferase subunit B"/>
    <property type="match status" value="1"/>
</dbReference>
<feature type="compositionally biased region" description="Basic and acidic residues" evidence="12">
    <location>
        <begin position="287"/>
        <end position="296"/>
    </location>
</feature>
<dbReference type="Pfam" id="PF02934">
    <property type="entry name" value="GatB_N"/>
    <property type="match status" value="1"/>
</dbReference>
<evidence type="ECO:0000256" key="10">
    <source>
        <dbReference type="ARBA" id="ARBA00047913"/>
    </source>
</evidence>
<dbReference type="NCBIfam" id="TIGR00133">
    <property type="entry name" value="gatB"/>
    <property type="match status" value="1"/>
</dbReference>
<evidence type="ECO:0000256" key="7">
    <source>
        <dbReference type="ARBA" id="ARBA00022917"/>
    </source>
</evidence>
<dbReference type="NCBIfam" id="NF004012">
    <property type="entry name" value="PRK05477.1-2"/>
    <property type="match status" value="1"/>
</dbReference>
<evidence type="ECO:0000256" key="3">
    <source>
        <dbReference type="ARBA" id="ARBA00016923"/>
    </source>
</evidence>
<feature type="region of interest" description="Disordered" evidence="12">
    <location>
        <begin position="275"/>
        <end position="296"/>
    </location>
</feature>
<protein>
    <recommendedName>
        <fullName evidence="3 11">Aspartyl/glutamyl-tRNA(Asn/Gln) amidotransferase subunit B</fullName>
        <shortName evidence="11">Asp/Glu-ADT subunit B</shortName>
        <ecNumber evidence="11">6.3.5.-</ecNumber>
    </recommendedName>
</protein>
<dbReference type="HAMAP" id="MF_00121">
    <property type="entry name" value="GatB"/>
    <property type="match status" value="1"/>
</dbReference>
<keyword evidence="4 11" id="KW-0436">Ligase</keyword>
<proteinExistence type="inferred from homology"/>
<dbReference type="NCBIfam" id="NF004013">
    <property type="entry name" value="PRK05477.1-3"/>
    <property type="match status" value="1"/>
</dbReference>
<dbReference type="Gene3D" id="1.10.10.410">
    <property type="match status" value="1"/>
</dbReference>
<comment type="function">
    <text evidence="8 11">Allows the formation of correctly charged Asn-tRNA(Asn) or Gln-tRNA(Gln) through the transamidation of misacylated Asp-tRNA(Asn) or Glu-tRNA(Gln) in organisms which lack either or both of asparaginyl-tRNA or glutaminyl-tRNA synthetases. The reaction takes place in the presence of glutamine and ATP through an activated phospho-Asp-tRNA(Asn) or phospho-Glu-tRNA(Gln).</text>
</comment>
<evidence type="ECO:0000313" key="15">
    <source>
        <dbReference type="Proteomes" id="UP000598360"/>
    </source>
</evidence>
<dbReference type="InterPro" id="IPR004413">
    <property type="entry name" value="GatB"/>
</dbReference>
<organism evidence="14 15">
    <name type="scientific">Saccharopolyspora montiporae</name>
    <dbReference type="NCBI Taxonomy" id="2781240"/>
    <lineage>
        <taxon>Bacteria</taxon>
        <taxon>Bacillati</taxon>
        <taxon>Actinomycetota</taxon>
        <taxon>Actinomycetes</taxon>
        <taxon>Pseudonocardiales</taxon>
        <taxon>Pseudonocardiaceae</taxon>
        <taxon>Saccharopolyspora</taxon>
    </lineage>
</organism>
<comment type="caution">
    <text evidence="14">The sequence shown here is derived from an EMBL/GenBank/DDBJ whole genome shotgun (WGS) entry which is preliminary data.</text>
</comment>
<dbReference type="InterPro" id="IPR017959">
    <property type="entry name" value="Asn/Gln-tRNA_amidoTrfase_suB/E"/>
</dbReference>